<evidence type="ECO:0000259" key="2">
    <source>
        <dbReference type="Pfam" id="PF02668"/>
    </source>
</evidence>
<dbReference type="PANTHER" id="PTHR10696:SF21">
    <property type="entry name" value="TAUD_TFDA-LIKE DOMAIN-CONTAINING PROTEIN"/>
    <property type="match status" value="1"/>
</dbReference>
<organism evidence="3 4">
    <name type="scientific">Ogataea polymorpha</name>
    <dbReference type="NCBI Taxonomy" id="460523"/>
    <lineage>
        <taxon>Eukaryota</taxon>
        <taxon>Fungi</taxon>
        <taxon>Dikarya</taxon>
        <taxon>Ascomycota</taxon>
        <taxon>Saccharomycotina</taxon>
        <taxon>Pichiomycetes</taxon>
        <taxon>Pichiales</taxon>
        <taxon>Pichiaceae</taxon>
        <taxon>Ogataea</taxon>
    </lineage>
</organism>
<reference evidence="3" key="2">
    <citation type="submission" date="2021-01" db="EMBL/GenBank/DDBJ databases">
        <authorList>
            <person name="Schikora-Tamarit M.A."/>
        </authorList>
    </citation>
    <scope>NUCLEOTIDE SEQUENCE</scope>
    <source>
        <strain evidence="3">NCAIM Y.01608</strain>
    </source>
</reference>
<dbReference type="Gene3D" id="3.60.130.10">
    <property type="entry name" value="Clavaminate synthase-like"/>
    <property type="match status" value="1"/>
</dbReference>
<evidence type="ECO:0000313" key="3">
    <source>
        <dbReference type="EMBL" id="KAH3676552.1"/>
    </source>
</evidence>
<dbReference type="Proteomes" id="UP000788993">
    <property type="component" value="Unassembled WGS sequence"/>
</dbReference>
<dbReference type="EMBL" id="JAEUBD010000146">
    <property type="protein sequence ID" value="KAH3676552.1"/>
    <property type="molecule type" value="Genomic_DNA"/>
</dbReference>
<dbReference type="InterPro" id="IPR003819">
    <property type="entry name" value="TauD/TfdA-like"/>
</dbReference>
<dbReference type="PANTHER" id="PTHR10696">
    <property type="entry name" value="GAMMA-BUTYROBETAINE HYDROXYLASE-RELATED"/>
    <property type="match status" value="1"/>
</dbReference>
<sequence>MTLTDTWLPQISGVFNGARVSLVKKPLAKGRIVRGKEYPIAFDLVVEGSSSYQEAVNDFVEELSQKGVLLDLVKDHGLVIIQNLKSTNPEHYSQIVNRFFHSSDYQEFDQVGLLATRQKIDNAVSSVGNDDELGKNVNKLHAHQEFSRYLEYPHILTFFAQQASVLGGGESTTTHATELFDVVNSKYPEFIKDLYEKNGNHVYQKFSYEVSTDSKFKISWTDKGAFGRYITDEDLKTKNLESMKVKAIKLAHEKVSKNVEFDDNHDLIVHQQTSIVNIHPHTGLPIIFSSLPTYYSGYYQAKLRGEKATLPPLRYGNGDPIPENYLDYLFEQSVKLEYSHRFEDGDLLFLDNFAVYHGRNPYTAGDRKILASFWEPSTDRRKPYRPSDFTELFA</sequence>
<dbReference type="AlphaFoldDB" id="A0A9P8PR41"/>
<keyword evidence="4" id="KW-1185">Reference proteome</keyword>
<keyword evidence="1" id="KW-0560">Oxidoreductase</keyword>
<comment type="caution">
    <text evidence="3">The sequence shown here is derived from an EMBL/GenBank/DDBJ whole genome shotgun (WGS) entry which is preliminary data.</text>
</comment>
<dbReference type="Pfam" id="PF02668">
    <property type="entry name" value="TauD"/>
    <property type="match status" value="1"/>
</dbReference>
<dbReference type="InterPro" id="IPR050411">
    <property type="entry name" value="AlphaKG_dependent_hydroxylases"/>
</dbReference>
<dbReference type="GO" id="GO:0016491">
    <property type="term" value="F:oxidoreductase activity"/>
    <property type="evidence" value="ECO:0007669"/>
    <property type="project" value="UniProtKB-KW"/>
</dbReference>
<feature type="domain" description="TauD/TfdA-like" evidence="2">
    <location>
        <begin position="65"/>
        <end position="369"/>
    </location>
</feature>
<reference evidence="3" key="1">
    <citation type="journal article" date="2021" name="Open Biol.">
        <title>Shared evolutionary footprints suggest mitochondrial oxidative damage underlies multiple complex I losses in fungi.</title>
        <authorList>
            <person name="Schikora-Tamarit M.A."/>
            <person name="Marcet-Houben M."/>
            <person name="Nosek J."/>
            <person name="Gabaldon T."/>
        </authorList>
    </citation>
    <scope>NUCLEOTIDE SEQUENCE</scope>
    <source>
        <strain evidence="3">NCAIM Y.01608</strain>
    </source>
</reference>
<accession>A0A9P8PR41</accession>
<evidence type="ECO:0000313" key="4">
    <source>
        <dbReference type="Proteomes" id="UP000788993"/>
    </source>
</evidence>
<evidence type="ECO:0000256" key="1">
    <source>
        <dbReference type="ARBA" id="ARBA00023002"/>
    </source>
</evidence>
<dbReference type="SUPFAM" id="SSF51197">
    <property type="entry name" value="Clavaminate synthase-like"/>
    <property type="match status" value="1"/>
</dbReference>
<protein>
    <recommendedName>
        <fullName evidence="2">TauD/TfdA-like domain-containing protein</fullName>
    </recommendedName>
</protein>
<name>A0A9P8PR41_9ASCO</name>
<proteinExistence type="predicted"/>
<gene>
    <name evidence="3" type="ORF">OGATHE_001041</name>
</gene>
<dbReference type="InterPro" id="IPR042098">
    <property type="entry name" value="TauD-like_sf"/>
</dbReference>